<proteinExistence type="predicted"/>
<name>A0AAD9ICP8_9PEZI</name>
<organism evidence="2 3">
    <name type="scientific">Phyllachora maydis</name>
    <dbReference type="NCBI Taxonomy" id="1825666"/>
    <lineage>
        <taxon>Eukaryota</taxon>
        <taxon>Fungi</taxon>
        <taxon>Dikarya</taxon>
        <taxon>Ascomycota</taxon>
        <taxon>Pezizomycotina</taxon>
        <taxon>Sordariomycetes</taxon>
        <taxon>Sordariomycetidae</taxon>
        <taxon>Phyllachorales</taxon>
        <taxon>Phyllachoraceae</taxon>
        <taxon>Phyllachora</taxon>
    </lineage>
</organism>
<feature type="compositionally biased region" description="Low complexity" evidence="1">
    <location>
        <begin position="56"/>
        <end position="67"/>
    </location>
</feature>
<gene>
    <name evidence="2" type="ORF">P8C59_009481</name>
</gene>
<sequence length="139" mass="15367">MSAQLEEERKQYEEQIDIVITSLKDDPGNAELLALQEELVQMIKLIDDSLAEFKPKASAPKTATKTASPPPPPEEKWSRENHPAFKKTAAPAPPPPVEEKEAEPLVITYQVNDNVMAKWVTGDKGFYPARITAVTEAQG</sequence>
<dbReference type="Gene3D" id="2.30.30.140">
    <property type="match status" value="1"/>
</dbReference>
<evidence type="ECO:0008006" key="4">
    <source>
        <dbReference type="Google" id="ProtNLM"/>
    </source>
</evidence>
<evidence type="ECO:0000313" key="3">
    <source>
        <dbReference type="Proteomes" id="UP001217918"/>
    </source>
</evidence>
<reference evidence="2" key="1">
    <citation type="journal article" date="2023" name="Mol. Plant Microbe Interact.">
        <title>Elucidating the Obligate Nature and Biological Capacity of an Invasive Fungal Corn Pathogen.</title>
        <authorList>
            <person name="MacCready J.S."/>
            <person name="Roggenkamp E.M."/>
            <person name="Gdanetz K."/>
            <person name="Chilvers M.I."/>
        </authorList>
    </citation>
    <scope>NUCLEOTIDE SEQUENCE</scope>
    <source>
        <strain evidence="2">PM02</strain>
    </source>
</reference>
<evidence type="ECO:0000313" key="2">
    <source>
        <dbReference type="EMBL" id="KAK2075349.1"/>
    </source>
</evidence>
<dbReference type="Proteomes" id="UP001217918">
    <property type="component" value="Unassembled WGS sequence"/>
</dbReference>
<protein>
    <recommendedName>
        <fullName evidence="4">Tudor domain-containing protein</fullName>
    </recommendedName>
</protein>
<dbReference type="EMBL" id="JAQQPM010000009">
    <property type="protein sequence ID" value="KAK2075349.1"/>
    <property type="molecule type" value="Genomic_DNA"/>
</dbReference>
<accession>A0AAD9ICP8</accession>
<feature type="region of interest" description="Disordered" evidence="1">
    <location>
        <begin position="54"/>
        <end position="101"/>
    </location>
</feature>
<keyword evidence="3" id="KW-1185">Reference proteome</keyword>
<evidence type="ECO:0000256" key="1">
    <source>
        <dbReference type="SAM" id="MobiDB-lite"/>
    </source>
</evidence>
<dbReference type="AlphaFoldDB" id="A0AAD9ICP8"/>
<feature type="compositionally biased region" description="Basic and acidic residues" evidence="1">
    <location>
        <begin position="73"/>
        <end position="83"/>
    </location>
</feature>
<comment type="caution">
    <text evidence="2">The sequence shown here is derived from an EMBL/GenBank/DDBJ whole genome shotgun (WGS) entry which is preliminary data.</text>
</comment>